<gene>
    <name evidence="2" type="ORF">DCAF_LOCUS20964</name>
</gene>
<reference evidence="2 3" key="1">
    <citation type="submission" date="2024-01" db="EMBL/GenBank/DDBJ databases">
        <authorList>
            <person name="Waweru B."/>
        </authorList>
    </citation>
    <scope>NUCLEOTIDE SEQUENCE [LARGE SCALE GENOMIC DNA]</scope>
</reference>
<dbReference type="AlphaFoldDB" id="A0AAV1SBD4"/>
<keyword evidence="3" id="KW-1185">Reference proteome</keyword>
<organism evidence="2 3">
    <name type="scientific">Dovyalis caffra</name>
    <dbReference type="NCBI Taxonomy" id="77055"/>
    <lineage>
        <taxon>Eukaryota</taxon>
        <taxon>Viridiplantae</taxon>
        <taxon>Streptophyta</taxon>
        <taxon>Embryophyta</taxon>
        <taxon>Tracheophyta</taxon>
        <taxon>Spermatophyta</taxon>
        <taxon>Magnoliopsida</taxon>
        <taxon>eudicotyledons</taxon>
        <taxon>Gunneridae</taxon>
        <taxon>Pentapetalae</taxon>
        <taxon>rosids</taxon>
        <taxon>fabids</taxon>
        <taxon>Malpighiales</taxon>
        <taxon>Salicaceae</taxon>
        <taxon>Flacourtieae</taxon>
        <taxon>Dovyalis</taxon>
    </lineage>
</organism>
<protein>
    <submittedName>
        <fullName evidence="2">Uncharacterized protein</fullName>
    </submittedName>
</protein>
<dbReference type="PANTHER" id="PTHR35686:SF1">
    <property type="entry name" value="KINETOCHORE PROTEIN"/>
    <property type="match status" value="1"/>
</dbReference>
<name>A0AAV1SBD4_9ROSI</name>
<evidence type="ECO:0000313" key="2">
    <source>
        <dbReference type="EMBL" id="CAK7348268.1"/>
    </source>
</evidence>
<sequence>MSRQNGFPVAEKSDSDQSISDEEDFDVDLGENRVSLTGSTKKEEGWELQSRLDMLRDEAEMPDFPSKGGFFFSPSKGSARNSKDEVACDDEDNYAFLEYPIISSDKKFDKDNSRRGFGSEKQAEAYTWSIVNKEAETLISLNENALSSHSAYSKANKSHKGNAQLVYVELLGRMGMHLLINLDYAASRVRGKAKPKFAFHFQSHKDGLSQPFVSKDAVSSMVDDGPERSETIELKILEEIEPAEDDALGDGFVDHSMAELLDDLRDKNILPRGNSKMVSILLFIDDEDQPEPMAGSSSDDKINYQNINFADLEIKKQTMADLIHEALAASSVSNEGVFITAAKPSGIGLSGKLQRVVQSEKERDTEFLKKLQIGASPNSEPCSIVVKILSRYFDAKLIVCHCTFGENIKGSKSPESSKTFVDSGRTRTVIFTPRVCSSVDLDPERMKNKPLEITIISGVGLKKVEHLSKMNVYVVAIISSDPTTEQKTAIDRYAVSLENRGEPNVPYNTLFAFKVSSVGYISTTRKRRRIR</sequence>
<proteinExistence type="predicted"/>
<evidence type="ECO:0000313" key="3">
    <source>
        <dbReference type="Proteomes" id="UP001314170"/>
    </source>
</evidence>
<feature type="compositionally biased region" description="Acidic residues" evidence="1">
    <location>
        <begin position="19"/>
        <end position="29"/>
    </location>
</feature>
<evidence type="ECO:0000256" key="1">
    <source>
        <dbReference type="SAM" id="MobiDB-lite"/>
    </source>
</evidence>
<feature type="region of interest" description="Disordered" evidence="1">
    <location>
        <begin position="1"/>
        <end position="42"/>
    </location>
</feature>
<comment type="caution">
    <text evidence="2">The sequence shown here is derived from an EMBL/GenBank/DDBJ whole genome shotgun (WGS) entry which is preliminary data.</text>
</comment>
<dbReference type="Proteomes" id="UP001314170">
    <property type="component" value="Unassembled WGS sequence"/>
</dbReference>
<accession>A0AAV1SBD4</accession>
<dbReference type="EMBL" id="CAWUPB010001173">
    <property type="protein sequence ID" value="CAK7348268.1"/>
    <property type="molecule type" value="Genomic_DNA"/>
</dbReference>
<dbReference type="PANTHER" id="PTHR35686">
    <property type="entry name" value="KINETOCHORE PROTEIN"/>
    <property type="match status" value="1"/>
</dbReference>